<dbReference type="Gene3D" id="3.40.50.2300">
    <property type="match status" value="4"/>
</dbReference>
<evidence type="ECO:0000313" key="8">
    <source>
        <dbReference type="EMBL" id="PIK51027.1"/>
    </source>
</evidence>
<keyword evidence="4" id="KW-0472">Membrane</keyword>
<dbReference type="GO" id="GO:0016020">
    <property type="term" value="C:membrane"/>
    <property type="evidence" value="ECO:0007669"/>
    <property type="project" value="UniProtKB-SubCell"/>
</dbReference>
<accession>A0A2G8KSR1</accession>
<keyword evidence="6" id="KW-0325">Glycoprotein</keyword>
<dbReference type="InterPro" id="IPR050726">
    <property type="entry name" value="mGluR"/>
</dbReference>
<dbReference type="PRINTS" id="PR00248">
    <property type="entry name" value="GPCRMGR"/>
</dbReference>
<proteinExistence type="predicted"/>
<evidence type="ECO:0000256" key="2">
    <source>
        <dbReference type="ARBA" id="ARBA00022692"/>
    </source>
</evidence>
<dbReference type="PANTHER" id="PTHR24060">
    <property type="entry name" value="METABOTROPIC GLUTAMATE RECEPTOR"/>
    <property type="match status" value="1"/>
</dbReference>
<dbReference type="EMBL" id="MRZV01000394">
    <property type="protein sequence ID" value="PIK51027.1"/>
    <property type="molecule type" value="Genomic_DNA"/>
</dbReference>
<evidence type="ECO:0000256" key="5">
    <source>
        <dbReference type="ARBA" id="ARBA00023170"/>
    </source>
</evidence>
<dbReference type="SUPFAM" id="SSF53822">
    <property type="entry name" value="Periplasmic binding protein-like I"/>
    <property type="match status" value="2"/>
</dbReference>
<sequence length="1006" mass="109673">MNVQEGQLVKIGTLENFVVTPVADQSFKVYDAEGQEITDDAERVFQCQTESCEKSCRRPDTEMVAESHQDGSGDVWIGGFFELSEPSSDSLLQCSDQLVLENIPLVEAFLFAIDDINLREEILPQLKLSGIAFDSCGSPERVLKEVGNLVTGTVDYRTAYAINQISISGVIGGATSDTTDALSSVLTARGINQISYAATATQFSDDSKYPFFLRTVPSDLDQAVVFVDVLSEFGWRYVSVVFSDNIYGNDLTSVFQESMKGSGFDNLVSTLQSNPNSRVVVLFTSDVDTRSVLEAAERGNVTDIQWIGSDTWGSSNFIIANAGRTARGAITVRFRSEPIIPFWNYTTGLSPYSNIRNPWFRRFFQDYKECDLYGQPIVYGVYCGFFDSLPSSVADNPQVTSVINAVYAFAHGLDKALKELCPNVTNHICKDLENQPQALHEILQSVSFPSAQDPETPFKFDENGDAIGKYDILNLQPKNDSLAYGKIGSWDSGSLTLNLEEASLAREGMDTSSDCSGRCSECAFPEVAFASLDGVIQIAGLAEVHNAGDHVGDCSSLKNSGVLDVEAFMFAIDVINADVSILPGVQLGAKIFDSCQSGVRSIREIASFYGGTGVFSNRTNWQFNGGLIGGATPSVTELSYQVARQYKQPHVSYSFSSNLEDADYLIKTTPTIYSIVQAVLDVLKYFNWSAVSVVADSGDESQMLCDVQCFPQIVERLMFGYHITFTTDSLSQVISSVGDTRVVVMFASTRVINSITKTAQAPHKTFVFAGVATADAIQPSEAIVGSLVLSFSQRASNFERFLQDLSPTKASDNPWRQEYLSHQLQCNAGEVTEYSQDCMDSDRLGSVSGEDVVNARRIMDGVFALATSIHSIQQEKCGSGIRGLCPEVLVTDVEDFRLAAKDLSLTNENGEQVIFQNGQQLITISVWNIQSPSGNSPVKIADLDGMPPSLIAMPQFLDEDGNLGMIKSLCPAKSPTTNPTSDQTVDAGQQSLSQKIITKNYGLFLL</sequence>
<keyword evidence="2" id="KW-0812">Transmembrane</keyword>
<evidence type="ECO:0000259" key="7">
    <source>
        <dbReference type="Pfam" id="PF01094"/>
    </source>
</evidence>
<dbReference type="InterPro" id="IPR028082">
    <property type="entry name" value="Peripla_BP_I"/>
</dbReference>
<name>A0A2G8KSR1_STIJA</name>
<dbReference type="AlphaFoldDB" id="A0A2G8KSR1"/>
<dbReference type="Pfam" id="PF01094">
    <property type="entry name" value="ANF_receptor"/>
    <property type="match status" value="2"/>
</dbReference>
<evidence type="ECO:0000256" key="6">
    <source>
        <dbReference type="ARBA" id="ARBA00023180"/>
    </source>
</evidence>
<keyword evidence="9" id="KW-1185">Reference proteome</keyword>
<dbReference type="STRING" id="307972.A0A2G8KSR1"/>
<organism evidence="8 9">
    <name type="scientific">Stichopus japonicus</name>
    <name type="common">Sea cucumber</name>
    <dbReference type="NCBI Taxonomy" id="307972"/>
    <lineage>
        <taxon>Eukaryota</taxon>
        <taxon>Metazoa</taxon>
        <taxon>Echinodermata</taxon>
        <taxon>Eleutherozoa</taxon>
        <taxon>Echinozoa</taxon>
        <taxon>Holothuroidea</taxon>
        <taxon>Aspidochirotacea</taxon>
        <taxon>Aspidochirotida</taxon>
        <taxon>Stichopodidae</taxon>
        <taxon>Apostichopus</taxon>
    </lineage>
</organism>
<comment type="subcellular location">
    <subcellularLocation>
        <location evidence="1">Membrane</location>
        <topology evidence="1">Multi-pass membrane protein</topology>
    </subcellularLocation>
</comment>
<dbReference type="OrthoDB" id="425344at2759"/>
<dbReference type="Proteomes" id="UP000230750">
    <property type="component" value="Unassembled WGS sequence"/>
</dbReference>
<gene>
    <name evidence="8" type="ORF">BSL78_12107</name>
</gene>
<dbReference type="GO" id="GO:0004930">
    <property type="term" value="F:G protein-coupled receptor activity"/>
    <property type="evidence" value="ECO:0007669"/>
    <property type="project" value="InterPro"/>
</dbReference>
<reference evidence="8 9" key="1">
    <citation type="journal article" date="2017" name="PLoS Biol.">
        <title>The sea cucumber genome provides insights into morphological evolution and visceral regeneration.</title>
        <authorList>
            <person name="Zhang X."/>
            <person name="Sun L."/>
            <person name="Yuan J."/>
            <person name="Sun Y."/>
            <person name="Gao Y."/>
            <person name="Zhang L."/>
            <person name="Li S."/>
            <person name="Dai H."/>
            <person name="Hamel J.F."/>
            <person name="Liu C."/>
            <person name="Yu Y."/>
            <person name="Liu S."/>
            <person name="Lin W."/>
            <person name="Guo K."/>
            <person name="Jin S."/>
            <person name="Xu P."/>
            <person name="Storey K.B."/>
            <person name="Huan P."/>
            <person name="Zhang T."/>
            <person name="Zhou Y."/>
            <person name="Zhang J."/>
            <person name="Lin C."/>
            <person name="Li X."/>
            <person name="Xing L."/>
            <person name="Huo D."/>
            <person name="Sun M."/>
            <person name="Wang L."/>
            <person name="Mercier A."/>
            <person name="Li F."/>
            <person name="Yang H."/>
            <person name="Xiang J."/>
        </authorList>
    </citation>
    <scope>NUCLEOTIDE SEQUENCE [LARGE SCALE GENOMIC DNA]</scope>
    <source>
        <strain evidence="8">Shaxun</strain>
        <tissue evidence="8">Muscle</tissue>
    </source>
</reference>
<comment type="caution">
    <text evidence="8">The sequence shown here is derived from an EMBL/GenBank/DDBJ whole genome shotgun (WGS) entry which is preliminary data.</text>
</comment>
<evidence type="ECO:0000256" key="3">
    <source>
        <dbReference type="ARBA" id="ARBA00022989"/>
    </source>
</evidence>
<dbReference type="InterPro" id="IPR001828">
    <property type="entry name" value="ANF_lig-bd_rcpt"/>
</dbReference>
<evidence type="ECO:0000256" key="1">
    <source>
        <dbReference type="ARBA" id="ARBA00004141"/>
    </source>
</evidence>
<feature type="domain" description="Receptor ligand binding region" evidence="7">
    <location>
        <begin position="107"/>
        <end position="477"/>
    </location>
</feature>
<evidence type="ECO:0000256" key="4">
    <source>
        <dbReference type="ARBA" id="ARBA00023136"/>
    </source>
</evidence>
<evidence type="ECO:0000313" key="9">
    <source>
        <dbReference type="Proteomes" id="UP000230750"/>
    </source>
</evidence>
<keyword evidence="3" id="KW-1133">Transmembrane helix</keyword>
<feature type="domain" description="Receptor ligand binding region" evidence="7">
    <location>
        <begin position="566"/>
        <end position="930"/>
    </location>
</feature>
<dbReference type="InterPro" id="IPR000337">
    <property type="entry name" value="GPCR_3"/>
</dbReference>
<protein>
    <submittedName>
        <fullName evidence="8">Putative metabotropic glutamate receptor 3</fullName>
    </submittedName>
</protein>
<keyword evidence="5 8" id="KW-0675">Receptor</keyword>